<feature type="compositionally biased region" description="Basic and acidic residues" evidence="1">
    <location>
        <begin position="1"/>
        <end position="22"/>
    </location>
</feature>
<feature type="compositionally biased region" description="Acidic residues" evidence="1">
    <location>
        <begin position="121"/>
        <end position="130"/>
    </location>
</feature>
<protein>
    <recommendedName>
        <fullName evidence="4">Protein kinase domain-containing protein</fullName>
    </recommendedName>
</protein>
<name>A0ABR1PGA7_DIAER</name>
<proteinExistence type="predicted"/>
<feature type="compositionally biased region" description="Acidic residues" evidence="1">
    <location>
        <begin position="27"/>
        <end position="45"/>
    </location>
</feature>
<accession>A0ABR1PGA7</accession>
<gene>
    <name evidence="2" type="ORF">SLS63_003570</name>
</gene>
<keyword evidence="3" id="KW-1185">Reference proteome</keyword>
<dbReference type="EMBL" id="JAKNSF020000011">
    <property type="protein sequence ID" value="KAK7736049.1"/>
    <property type="molecule type" value="Genomic_DNA"/>
</dbReference>
<reference evidence="2 3" key="1">
    <citation type="submission" date="2024-02" db="EMBL/GenBank/DDBJ databases">
        <title>De novo assembly and annotation of 12 fungi associated with fruit tree decline syndrome in Ontario, Canada.</title>
        <authorList>
            <person name="Sulman M."/>
            <person name="Ellouze W."/>
            <person name="Ilyukhin E."/>
        </authorList>
    </citation>
    <scope>NUCLEOTIDE SEQUENCE [LARGE SCALE GENOMIC DNA]</scope>
    <source>
        <strain evidence="2 3">M169</strain>
    </source>
</reference>
<organism evidence="2 3">
    <name type="scientific">Diaporthe eres</name>
    <name type="common">Phomopsis oblonga</name>
    <dbReference type="NCBI Taxonomy" id="83184"/>
    <lineage>
        <taxon>Eukaryota</taxon>
        <taxon>Fungi</taxon>
        <taxon>Dikarya</taxon>
        <taxon>Ascomycota</taxon>
        <taxon>Pezizomycotina</taxon>
        <taxon>Sordariomycetes</taxon>
        <taxon>Sordariomycetidae</taxon>
        <taxon>Diaporthales</taxon>
        <taxon>Diaporthaceae</taxon>
        <taxon>Diaporthe</taxon>
        <taxon>Diaporthe eres species complex</taxon>
    </lineage>
</organism>
<feature type="region of interest" description="Disordered" evidence="1">
    <location>
        <begin position="1"/>
        <end position="48"/>
    </location>
</feature>
<evidence type="ECO:0008006" key="4">
    <source>
        <dbReference type="Google" id="ProtNLM"/>
    </source>
</evidence>
<comment type="caution">
    <text evidence="2">The sequence shown here is derived from an EMBL/GenBank/DDBJ whole genome shotgun (WGS) entry which is preliminary data.</text>
</comment>
<feature type="region of interest" description="Disordered" evidence="1">
    <location>
        <begin position="110"/>
        <end position="130"/>
    </location>
</feature>
<dbReference type="Proteomes" id="UP001430848">
    <property type="component" value="Unassembled WGS sequence"/>
</dbReference>
<sequence>MAEVWRDNLGGDKVGRLDERLGRPLVDGDDCGDDVSDDDDSDNADDYAPRVRGYVDVAETLLAQNVAQSLRVSEQRFVNLMTRCLKHDPAERPEIEEIMLQAARGMAEAGVYVPPTPSSSENEDSEDGEE</sequence>
<evidence type="ECO:0000256" key="1">
    <source>
        <dbReference type="SAM" id="MobiDB-lite"/>
    </source>
</evidence>
<evidence type="ECO:0000313" key="3">
    <source>
        <dbReference type="Proteomes" id="UP001430848"/>
    </source>
</evidence>
<evidence type="ECO:0000313" key="2">
    <source>
        <dbReference type="EMBL" id="KAK7736049.1"/>
    </source>
</evidence>